<accession>A0A9D2EL43</accession>
<comment type="caution">
    <text evidence="1">The sequence shown here is derived from an EMBL/GenBank/DDBJ whole genome shotgun (WGS) entry which is preliminary data.</text>
</comment>
<dbReference type="Proteomes" id="UP000824049">
    <property type="component" value="Unassembled WGS sequence"/>
</dbReference>
<sequence>MTFISTKKKDGKYTYRFRLTLMNGMVIEHLLYSDYPNYHGNVIGYHRFFRTRNKTLYFTVSEKNYQIPLNTILSSEMVRIDRQEDNAY</sequence>
<reference evidence="1" key="1">
    <citation type="journal article" date="2021" name="PeerJ">
        <title>Extensive microbial diversity within the chicken gut microbiome revealed by metagenomics and culture.</title>
        <authorList>
            <person name="Gilroy R."/>
            <person name="Ravi A."/>
            <person name="Getino M."/>
            <person name="Pursley I."/>
            <person name="Horton D.L."/>
            <person name="Alikhan N.F."/>
            <person name="Baker D."/>
            <person name="Gharbi K."/>
            <person name="Hall N."/>
            <person name="Watson M."/>
            <person name="Adriaenssens E.M."/>
            <person name="Foster-Nyarko E."/>
            <person name="Jarju S."/>
            <person name="Secka A."/>
            <person name="Antonio M."/>
            <person name="Oren A."/>
            <person name="Chaudhuri R.R."/>
            <person name="La Ragione R."/>
            <person name="Hildebrand F."/>
            <person name="Pallen M.J."/>
        </authorList>
    </citation>
    <scope>NUCLEOTIDE SEQUENCE</scope>
    <source>
        <strain evidence="1">CHK179-28034</strain>
    </source>
</reference>
<dbReference type="AlphaFoldDB" id="A0A9D2EL43"/>
<evidence type="ECO:0000313" key="1">
    <source>
        <dbReference type="EMBL" id="HIZ39346.1"/>
    </source>
</evidence>
<evidence type="ECO:0000313" key="2">
    <source>
        <dbReference type="Proteomes" id="UP000824049"/>
    </source>
</evidence>
<proteinExistence type="predicted"/>
<protein>
    <submittedName>
        <fullName evidence="1">Uncharacterized protein</fullName>
    </submittedName>
</protein>
<dbReference type="EMBL" id="DXBR01000049">
    <property type="protein sequence ID" value="HIZ39346.1"/>
    <property type="molecule type" value="Genomic_DNA"/>
</dbReference>
<reference evidence="1" key="2">
    <citation type="submission" date="2021-04" db="EMBL/GenBank/DDBJ databases">
        <authorList>
            <person name="Gilroy R."/>
        </authorList>
    </citation>
    <scope>NUCLEOTIDE SEQUENCE</scope>
    <source>
        <strain evidence="1">CHK179-28034</strain>
    </source>
</reference>
<name>A0A9D2EL43_9FIRM</name>
<organism evidence="1 2">
    <name type="scientific">Candidatus Anaerobutyricum stercoris</name>
    <dbReference type="NCBI Taxonomy" id="2838457"/>
    <lineage>
        <taxon>Bacteria</taxon>
        <taxon>Bacillati</taxon>
        <taxon>Bacillota</taxon>
        <taxon>Clostridia</taxon>
        <taxon>Lachnospirales</taxon>
        <taxon>Lachnospiraceae</taxon>
        <taxon>Anaerobutyricum</taxon>
    </lineage>
</organism>
<gene>
    <name evidence="1" type="ORF">H9968_05355</name>
</gene>